<keyword evidence="2" id="KW-0813">Transport</keyword>
<gene>
    <name evidence="11" type="ORF">SAMN02949497_0146</name>
</gene>
<dbReference type="EMBL" id="FXAM01000003">
    <property type="protein sequence ID" value="SMF97576.1"/>
    <property type="molecule type" value="Genomic_DNA"/>
</dbReference>
<dbReference type="InterPro" id="IPR017871">
    <property type="entry name" value="ABC_transporter-like_CS"/>
</dbReference>
<dbReference type="InterPro" id="IPR011527">
    <property type="entry name" value="ABC1_TM_dom"/>
</dbReference>
<feature type="domain" description="ABC transporter" evidence="9">
    <location>
        <begin position="322"/>
        <end position="551"/>
    </location>
</feature>
<dbReference type="InterPro" id="IPR027417">
    <property type="entry name" value="P-loop_NTPase"/>
</dbReference>
<evidence type="ECO:0000313" key="12">
    <source>
        <dbReference type="Proteomes" id="UP000192923"/>
    </source>
</evidence>
<evidence type="ECO:0000256" key="4">
    <source>
        <dbReference type="ARBA" id="ARBA00022741"/>
    </source>
</evidence>
<organism evidence="11 12">
    <name type="scientific">Methylomagnum ishizawai</name>
    <dbReference type="NCBI Taxonomy" id="1760988"/>
    <lineage>
        <taxon>Bacteria</taxon>
        <taxon>Pseudomonadati</taxon>
        <taxon>Pseudomonadota</taxon>
        <taxon>Gammaproteobacteria</taxon>
        <taxon>Methylococcales</taxon>
        <taxon>Methylococcaceae</taxon>
        <taxon>Methylomagnum</taxon>
    </lineage>
</organism>
<dbReference type="InterPro" id="IPR036640">
    <property type="entry name" value="ABC1_TM_sf"/>
</dbReference>
<dbReference type="InterPro" id="IPR050095">
    <property type="entry name" value="ECF_ABC_transporter_ATP-bd"/>
</dbReference>
<dbReference type="STRING" id="1760988.SAMN02949497_0146"/>
<evidence type="ECO:0000259" key="10">
    <source>
        <dbReference type="PROSITE" id="PS50929"/>
    </source>
</evidence>
<keyword evidence="7 8" id="KW-0472">Membrane</keyword>
<feature type="transmembrane region" description="Helical" evidence="8">
    <location>
        <begin position="145"/>
        <end position="163"/>
    </location>
</feature>
<keyword evidence="4" id="KW-0547">Nucleotide-binding</keyword>
<evidence type="ECO:0000313" key="11">
    <source>
        <dbReference type="EMBL" id="SMF97576.1"/>
    </source>
</evidence>
<dbReference type="GO" id="GO:0043190">
    <property type="term" value="C:ATP-binding cassette (ABC) transporter complex"/>
    <property type="evidence" value="ECO:0007669"/>
    <property type="project" value="TreeGrafter"/>
</dbReference>
<feature type="transmembrane region" description="Helical" evidence="8">
    <location>
        <begin position="46"/>
        <end position="69"/>
    </location>
</feature>
<dbReference type="NCBIfam" id="TIGR01194">
    <property type="entry name" value="cyc_pep_trnsptr"/>
    <property type="match status" value="1"/>
</dbReference>
<feature type="transmembrane region" description="Helical" evidence="8">
    <location>
        <begin position="226"/>
        <end position="249"/>
    </location>
</feature>
<dbReference type="AlphaFoldDB" id="A0A1Y6D4Q8"/>
<keyword evidence="3 8" id="KW-0812">Transmembrane</keyword>
<dbReference type="PANTHER" id="PTHR43553">
    <property type="entry name" value="HEAVY METAL TRANSPORTER"/>
    <property type="match status" value="1"/>
</dbReference>
<dbReference type="GO" id="GO:1904680">
    <property type="term" value="F:peptide transmembrane transporter activity"/>
    <property type="evidence" value="ECO:0007669"/>
    <property type="project" value="InterPro"/>
</dbReference>
<proteinExistence type="predicted"/>
<dbReference type="Gene3D" id="3.40.50.300">
    <property type="entry name" value="P-loop containing nucleotide triphosphate hydrolases"/>
    <property type="match status" value="1"/>
</dbReference>
<keyword evidence="5 11" id="KW-0067">ATP-binding</keyword>
<dbReference type="CDD" id="cd03228">
    <property type="entry name" value="ABCC_MRP_Like"/>
    <property type="match status" value="1"/>
</dbReference>
<evidence type="ECO:0000256" key="1">
    <source>
        <dbReference type="ARBA" id="ARBA00004651"/>
    </source>
</evidence>
<dbReference type="RefSeq" id="WP_085216602.1">
    <property type="nucleotide sequence ID" value="NZ_FXAM01000003.1"/>
</dbReference>
<feature type="domain" description="ABC transmembrane type-1" evidence="10">
    <location>
        <begin position="11"/>
        <end position="287"/>
    </location>
</feature>
<dbReference type="GO" id="GO:0140359">
    <property type="term" value="F:ABC-type transporter activity"/>
    <property type="evidence" value="ECO:0007669"/>
    <property type="project" value="InterPro"/>
</dbReference>
<dbReference type="SUPFAM" id="SSF52540">
    <property type="entry name" value="P-loop containing nucleoside triphosphate hydrolases"/>
    <property type="match status" value="1"/>
</dbReference>
<dbReference type="SMART" id="SM00382">
    <property type="entry name" value="AAA"/>
    <property type="match status" value="1"/>
</dbReference>
<dbReference type="OrthoDB" id="9760776at2"/>
<dbReference type="PROSITE" id="PS50893">
    <property type="entry name" value="ABC_TRANSPORTER_2"/>
    <property type="match status" value="1"/>
</dbReference>
<dbReference type="Pfam" id="PF00005">
    <property type="entry name" value="ABC_tran"/>
    <property type="match status" value="1"/>
</dbReference>
<dbReference type="InterPro" id="IPR005898">
    <property type="entry name" value="Cyc_pep_transpt_SyrD/YojI"/>
</dbReference>
<name>A0A1Y6D4Q8_9GAMM</name>
<feature type="transmembrane region" description="Helical" evidence="8">
    <location>
        <begin position="120"/>
        <end position="139"/>
    </location>
</feature>
<dbReference type="InterPro" id="IPR003439">
    <property type="entry name" value="ABC_transporter-like_ATP-bd"/>
</dbReference>
<evidence type="ECO:0000256" key="8">
    <source>
        <dbReference type="SAM" id="Phobius"/>
    </source>
</evidence>
<evidence type="ECO:0000256" key="3">
    <source>
        <dbReference type="ARBA" id="ARBA00022692"/>
    </source>
</evidence>
<dbReference type="GO" id="GO:0015833">
    <property type="term" value="P:peptide transport"/>
    <property type="evidence" value="ECO:0007669"/>
    <property type="project" value="InterPro"/>
</dbReference>
<dbReference type="PROSITE" id="PS50929">
    <property type="entry name" value="ABC_TM1F"/>
    <property type="match status" value="1"/>
</dbReference>
<dbReference type="Pfam" id="PF00664">
    <property type="entry name" value="ABC_membrane"/>
    <property type="match status" value="1"/>
</dbReference>
<dbReference type="GO" id="GO:0016887">
    <property type="term" value="F:ATP hydrolysis activity"/>
    <property type="evidence" value="ECO:0007669"/>
    <property type="project" value="InterPro"/>
</dbReference>
<protein>
    <submittedName>
        <fullName evidence="11">Putative ATP-binding cassette transporter</fullName>
    </submittedName>
</protein>
<dbReference type="GO" id="GO:0005524">
    <property type="term" value="F:ATP binding"/>
    <property type="evidence" value="ECO:0007669"/>
    <property type="project" value="UniProtKB-KW"/>
</dbReference>
<feature type="transmembrane region" description="Helical" evidence="8">
    <location>
        <begin position="12"/>
        <end position="34"/>
    </location>
</feature>
<evidence type="ECO:0000259" key="9">
    <source>
        <dbReference type="PROSITE" id="PS50893"/>
    </source>
</evidence>
<keyword evidence="6 8" id="KW-1133">Transmembrane helix</keyword>
<dbReference type="Gene3D" id="1.20.1560.10">
    <property type="entry name" value="ABC transporter type 1, transmembrane domain"/>
    <property type="match status" value="1"/>
</dbReference>
<dbReference type="Proteomes" id="UP000192923">
    <property type="component" value="Unassembled WGS sequence"/>
</dbReference>
<keyword evidence="12" id="KW-1185">Reference proteome</keyword>
<reference evidence="11 12" key="1">
    <citation type="submission" date="2016-12" db="EMBL/GenBank/DDBJ databases">
        <authorList>
            <person name="Song W.-J."/>
            <person name="Kurnit D.M."/>
        </authorList>
    </citation>
    <scope>NUCLEOTIDE SEQUENCE [LARGE SCALE GENOMIC DNA]</scope>
    <source>
        <strain evidence="11 12">175</strain>
    </source>
</reference>
<accession>A0A1Y6D4Q8</accession>
<dbReference type="PANTHER" id="PTHR43553:SF11">
    <property type="entry name" value="ABC TRANSPORTER ATP-BINDING_PERMEASE PROTEIN YOJI"/>
    <property type="match status" value="1"/>
</dbReference>
<feature type="transmembrane region" description="Helical" evidence="8">
    <location>
        <begin position="261"/>
        <end position="285"/>
    </location>
</feature>
<evidence type="ECO:0000256" key="7">
    <source>
        <dbReference type="ARBA" id="ARBA00023136"/>
    </source>
</evidence>
<dbReference type="PROSITE" id="PS00211">
    <property type="entry name" value="ABC_TRANSPORTER_1"/>
    <property type="match status" value="1"/>
</dbReference>
<evidence type="ECO:0000256" key="5">
    <source>
        <dbReference type="ARBA" id="ARBA00022840"/>
    </source>
</evidence>
<dbReference type="SUPFAM" id="SSF90123">
    <property type="entry name" value="ABC transporter transmembrane region"/>
    <property type="match status" value="1"/>
</dbReference>
<dbReference type="InterPro" id="IPR003593">
    <property type="entry name" value="AAA+_ATPase"/>
</dbReference>
<sequence>MIRLLLRESRWILLASLLTGLGSGLGGAGLVAVINQALEPGAPEGLVWVFVGLAVWLWAARTASAFFLVRLGQNVVFGLRLKLSRQVLAAPFARLQALGPSRILACLTQDITNLAEAFRWLPLICVNAAMIVGCLAYLGWLSGPLAAMVGAALALGIASFRLAEARAWRGLKLARECDDALYGHFHSLAHGIKELKLHRHRREAFLGERLAETAARYRHHYLTGTGLSIVAGNWGNSLFYVVIGLVLFVLPDYQAVGSEVLRGYCLTILYLMSPVGGLIESLPVFGQAGVALKKLEILEQTPEEPDNPAPLSSRLFPKPALLELVGVTHRYYRGEDERSFTLGPINLKLQPGELVFLVGGNGSGKTTLSLLLVGLYTPEQGEIRLGGRRVTDANRESYRQQFSTVFSDFHLFDSLLGFQGRELDAEARAYLTQLRLDHKVRIESGAFSTLELSQGQRKRLALLVAYLENRPFYIFDEWAADQDPPFKNIFYTEILPTLKARGKTVIVITHDDSYFHVADRCLKLEEGQLFEMPTAEWKQTRAPETDTGHDWGKTYAEISL</sequence>
<evidence type="ECO:0000256" key="6">
    <source>
        <dbReference type="ARBA" id="ARBA00022989"/>
    </source>
</evidence>
<comment type="subcellular location">
    <subcellularLocation>
        <location evidence="1">Cell membrane</location>
        <topology evidence="1">Multi-pass membrane protein</topology>
    </subcellularLocation>
</comment>
<evidence type="ECO:0000256" key="2">
    <source>
        <dbReference type="ARBA" id="ARBA00022448"/>
    </source>
</evidence>